<dbReference type="InterPro" id="IPR020904">
    <property type="entry name" value="Sc_DH/Rdtase_CS"/>
</dbReference>
<evidence type="ECO:0000313" key="2">
    <source>
        <dbReference type="EMBL" id="MDT8896985.1"/>
    </source>
</evidence>
<dbReference type="InterPro" id="IPR016040">
    <property type="entry name" value="NAD(P)-bd_dom"/>
</dbReference>
<protein>
    <submittedName>
        <fullName evidence="2">GDP-mannose 4,6-dehydratase</fullName>
        <ecNumber evidence="2">4.2.1.47</ecNumber>
    </submittedName>
</protein>
<sequence length="333" mass="36703">MNTETIFTGKKILVTGAAGFIGSHLVERLQTLGADVRALVRYTSRGDVGWLSLLPGERKQALEIVFGDLRDPDAVRQAIVGTHIVIHLGALISIPYSYLHPFEVAQVNLMGTLNVLIAARDVGVERVIHTSSSEVYGSAQYIPIDERHPLQGQSPYSASKIGADMLAESFHRTFDLPVVTIRPFNTYGPRQSARAVIPAIITQALTRDTIFLGNLSTRRDFTFVTDTVEGFVRAIVAGGVEGGVFNLGTGYEVSISELCQMILALTGSRARIIQDEQRLRPEKSEVLRLLSDNRRAREVLGWTPKVSLDEGLKETIEWIKGNLGRFKTGQYEI</sequence>
<dbReference type="RefSeq" id="WP_315623635.1">
    <property type="nucleotide sequence ID" value="NZ_JAUHMF010000001.1"/>
</dbReference>
<dbReference type="EMBL" id="JAUHMF010000001">
    <property type="protein sequence ID" value="MDT8896985.1"/>
    <property type="molecule type" value="Genomic_DNA"/>
</dbReference>
<evidence type="ECO:0000313" key="3">
    <source>
        <dbReference type="Proteomes" id="UP001254165"/>
    </source>
</evidence>
<feature type="domain" description="NAD(P)-binding" evidence="1">
    <location>
        <begin position="13"/>
        <end position="315"/>
    </location>
</feature>
<comment type="caution">
    <text evidence="2">The sequence shown here is derived from an EMBL/GenBank/DDBJ whole genome shotgun (WGS) entry which is preliminary data.</text>
</comment>
<dbReference type="InterPro" id="IPR045869">
    <property type="entry name" value="Arna-like_SDR_e"/>
</dbReference>
<dbReference type="SUPFAM" id="SSF51735">
    <property type="entry name" value="NAD(P)-binding Rossmann-fold domains"/>
    <property type="match status" value="1"/>
</dbReference>
<accession>A0ABU3NJF1</accession>
<keyword evidence="3" id="KW-1185">Reference proteome</keyword>
<dbReference type="PANTHER" id="PTHR43000">
    <property type="entry name" value="DTDP-D-GLUCOSE 4,6-DEHYDRATASE-RELATED"/>
    <property type="match status" value="1"/>
</dbReference>
<dbReference type="EC" id="4.2.1.47" evidence="2"/>
<dbReference type="PROSITE" id="PS00061">
    <property type="entry name" value="ADH_SHORT"/>
    <property type="match status" value="1"/>
</dbReference>
<dbReference type="Proteomes" id="UP001254165">
    <property type="component" value="Unassembled WGS sequence"/>
</dbReference>
<reference evidence="2 3" key="1">
    <citation type="submission" date="2023-07" db="EMBL/GenBank/DDBJ databases">
        <title>Novel species of Thermanaerothrix with wide hydrolytic capabilities.</title>
        <authorList>
            <person name="Zayulina K.S."/>
            <person name="Podosokorskaya O.A."/>
            <person name="Elcheninov A.G."/>
        </authorList>
    </citation>
    <scope>NUCLEOTIDE SEQUENCE [LARGE SCALE GENOMIC DNA]</scope>
    <source>
        <strain evidence="2 3">4228-RoL</strain>
    </source>
</reference>
<keyword evidence="2" id="KW-0456">Lyase</keyword>
<proteinExistence type="predicted"/>
<dbReference type="CDD" id="cd05257">
    <property type="entry name" value="Arna_like_SDR_e"/>
    <property type="match status" value="1"/>
</dbReference>
<evidence type="ECO:0000259" key="1">
    <source>
        <dbReference type="Pfam" id="PF16363"/>
    </source>
</evidence>
<dbReference type="Pfam" id="PF16363">
    <property type="entry name" value="GDP_Man_Dehyd"/>
    <property type="match status" value="1"/>
</dbReference>
<name>A0ABU3NJF1_9CHLR</name>
<dbReference type="PRINTS" id="PR01713">
    <property type="entry name" value="NUCEPIMERASE"/>
</dbReference>
<dbReference type="GO" id="GO:0008446">
    <property type="term" value="F:GDP-mannose 4,6-dehydratase activity"/>
    <property type="evidence" value="ECO:0007669"/>
    <property type="project" value="UniProtKB-EC"/>
</dbReference>
<dbReference type="InterPro" id="IPR036291">
    <property type="entry name" value="NAD(P)-bd_dom_sf"/>
</dbReference>
<gene>
    <name evidence="2" type="ORF">QYE77_01815</name>
</gene>
<organism evidence="2 3">
    <name type="scientific">Thermanaerothrix solaris</name>
    <dbReference type="NCBI Taxonomy" id="3058434"/>
    <lineage>
        <taxon>Bacteria</taxon>
        <taxon>Bacillati</taxon>
        <taxon>Chloroflexota</taxon>
        <taxon>Anaerolineae</taxon>
        <taxon>Anaerolineales</taxon>
        <taxon>Anaerolineaceae</taxon>
        <taxon>Thermanaerothrix</taxon>
    </lineage>
</organism>
<dbReference type="Gene3D" id="3.40.50.720">
    <property type="entry name" value="NAD(P)-binding Rossmann-like Domain"/>
    <property type="match status" value="1"/>
</dbReference>